<evidence type="ECO:0000256" key="1">
    <source>
        <dbReference type="ARBA" id="ARBA00004651"/>
    </source>
</evidence>
<evidence type="ECO:0000256" key="6">
    <source>
        <dbReference type="ARBA" id="ARBA00022989"/>
    </source>
</evidence>
<accession>A0ABW4Q5W4</accession>
<evidence type="ECO:0000256" key="4">
    <source>
        <dbReference type="ARBA" id="ARBA00022960"/>
    </source>
</evidence>
<dbReference type="Proteomes" id="UP001597307">
    <property type="component" value="Unassembled WGS sequence"/>
</dbReference>
<dbReference type="RefSeq" id="WP_343877795.1">
    <property type="nucleotide sequence ID" value="NZ_BAAAIJ010000007.1"/>
</dbReference>
<keyword evidence="11" id="KW-1185">Reference proteome</keyword>
<feature type="transmembrane region" description="Helical" evidence="9">
    <location>
        <begin position="126"/>
        <end position="152"/>
    </location>
</feature>
<feature type="transmembrane region" description="Helical" evidence="9">
    <location>
        <begin position="241"/>
        <end position="262"/>
    </location>
</feature>
<organism evidence="10 11">
    <name type="scientific">Arthrobacter flavus</name>
    <dbReference type="NCBI Taxonomy" id="95172"/>
    <lineage>
        <taxon>Bacteria</taxon>
        <taxon>Bacillati</taxon>
        <taxon>Actinomycetota</taxon>
        <taxon>Actinomycetes</taxon>
        <taxon>Micrococcales</taxon>
        <taxon>Micrococcaceae</taxon>
        <taxon>Arthrobacter</taxon>
    </lineage>
</organism>
<keyword evidence="2" id="KW-1003">Cell membrane</keyword>
<keyword evidence="7 9" id="KW-0472">Membrane</keyword>
<dbReference type="PANTHER" id="PTHR47019:SF1">
    <property type="entry name" value="LIPID II FLIPPASE MURJ"/>
    <property type="match status" value="1"/>
</dbReference>
<sequence>MSDSNTASLPVQDAGVLPSRRVIQSGDTAEPSGDDGVRSSAEAPDTTARSSAIMAAGTLVSRVLGLVRVALLATALGASGGVVDAFSIANSLPNFIYLMVAGGVFNAVLVPQIIKATQNPDRGADFISRLITLAVIVLLVLTALVTLAAPLIMTLVTDFSGERLALATIFAYWCLPQIFFYGLYAIVGQVLNANGSFGPYMWAPVANNIVSIAALVAFIVLMGSQLDSSHTPESWTSPQTLLLAGGTTLGIVIQALVLFWPLKRLGLGLKPTFGWRGVGLGRTGKLASITIITMLVGNGLYLVNIRVASIAAEARPDYLARVPPQQIAGPFNLDIGTMVYVLPHSVIALSIATVMFNQLAAAHSRNDLALIKETLSRGLRIMGVATVFGAAVLLALAVPLGMLFSGGIRPDGALNAVLISLLAIGAPFLSANFFLNRVFYAAEDAVTPLRIQLILSVIGVTLALISGTFAPEYIVPLLAVSYSLGNIIAVVVSHTFLVRKIGSYGAGRVYDVHVRLVLAGMVSAAVGTGTLWLFGGYSIEGFVWQSVLAAFSVLAVCGTLMALVYLLMLKVLRIKELDEFLAPLLSRFTRTT</sequence>
<feature type="transmembrane region" description="Helical" evidence="9">
    <location>
        <begin position="547"/>
        <end position="568"/>
    </location>
</feature>
<dbReference type="InterPro" id="IPR004268">
    <property type="entry name" value="MurJ"/>
</dbReference>
<name>A0ABW4Q5W4_9MICC</name>
<keyword evidence="6 9" id="KW-1133">Transmembrane helix</keyword>
<feature type="transmembrane region" description="Helical" evidence="9">
    <location>
        <begin position="516"/>
        <end position="535"/>
    </location>
</feature>
<dbReference type="InterPro" id="IPR051050">
    <property type="entry name" value="Lipid_II_flippase_MurJ/MviN"/>
</dbReference>
<proteinExistence type="predicted"/>
<feature type="transmembrane region" description="Helical" evidence="9">
    <location>
        <begin position="447"/>
        <end position="467"/>
    </location>
</feature>
<dbReference type="PRINTS" id="PR01806">
    <property type="entry name" value="VIRFACTRMVIN"/>
</dbReference>
<feature type="transmembrane region" description="Helical" evidence="9">
    <location>
        <begin position="473"/>
        <end position="496"/>
    </location>
</feature>
<evidence type="ECO:0000256" key="9">
    <source>
        <dbReference type="SAM" id="Phobius"/>
    </source>
</evidence>
<keyword evidence="4" id="KW-0133">Cell shape</keyword>
<feature type="transmembrane region" description="Helical" evidence="9">
    <location>
        <begin position="164"/>
        <end position="187"/>
    </location>
</feature>
<dbReference type="PANTHER" id="PTHR47019">
    <property type="entry name" value="LIPID II FLIPPASE MURJ"/>
    <property type="match status" value="1"/>
</dbReference>
<feature type="transmembrane region" description="Helical" evidence="9">
    <location>
        <begin position="69"/>
        <end position="89"/>
    </location>
</feature>
<feature type="transmembrane region" description="Helical" evidence="9">
    <location>
        <begin position="381"/>
        <end position="404"/>
    </location>
</feature>
<feature type="transmembrane region" description="Helical" evidence="9">
    <location>
        <begin position="283"/>
        <end position="303"/>
    </location>
</feature>
<dbReference type="EMBL" id="JBHUGA010000006">
    <property type="protein sequence ID" value="MFD1845546.1"/>
    <property type="molecule type" value="Genomic_DNA"/>
</dbReference>
<comment type="caution">
    <text evidence="10">The sequence shown here is derived from an EMBL/GenBank/DDBJ whole genome shotgun (WGS) entry which is preliminary data.</text>
</comment>
<evidence type="ECO:0000313" key="10">
    <source>
        <dbReference type="EMBL" id="MFD1845546.1"/>
    </source>
</evidence>
<keyword evidence="3 9" id="KW-0812">Transmembrane</keyword>
<evidence type="ECO:0000313" key="11">
    <source>
        <dbReference type="Proteomes" id="UP001597307"/>
    </source>
</evidence>
<keyword evidence="5" id="KW-0573">Peptidoglycan synthesis</keyword>
<evidence type="ECO:0000256" key="5">
    <source>
        <dbReference type="ARBA" id="ARBA00022984"/>
    </source>
</evidence>
<feature type="transmembrane region" description="Helical" evidence="9">
    <location>
        <begin position="340"/>
        <end position="360"/>
    </location>
</feature>
<protein>
    <submittedName>
        <fullName evidence="10">Murein biosynthesis integral membrane protein MurJ</fullName>
    </submittedName>
</protein>
<comment type="subcellular location">
    <subcellularLocation>
        <location evidence="1">Cell membrane</location>
        <topology evidence="1">Multi-pass membrane protein</topology>
    </subcellularLocation>
</comment>
<dbReference type="Pfam" id="PF03023">
    <property type="entry name" value="MurJ"/>
    <property type="match status" value="1"/>
</dbReference>
<feature type="transmembrane region" description="Helical" evidence="9">
    <location>
        <begin position="95"/>
        <end position="114"/>
    </location>
</feature>
<evidence type="ECO:0000256" key="2">
    <source>
        <dbReference type="ARBA" id="ARBA00022475"/>
    </source>
</evidence>
<evidence type="ECO:0000256" key="7">
    <source>
        <dbReference type="ARBA" id="ARBA00023136"/>
    </source>
</evidence>
<feature type="transmembrane region" description="Helical" evidence="9">
    <location>
        <begin position="416"/>
        <end position="435"/>
    </location>
</feature>
<gene>
    <name evidence="10" type="primary">murJ</name>
    <name evidence="10" type="ORF">ACFSFX_02925</name>
</gene>
<evidence type="ECO:0000256" key="3">
    <source>
        <dbReference type="ARBA" id="ARBA00022692"/>
    </source>
</evidence>
<feature type="region of interest" description="Disordered" evidence="8">
    <location>
        <begin position="1"/>
        <end position="45"/>
    </location>
</feature>
<reference evidence="11" key="1">
    <citation type="journal article" date="2019" name="Int. J. Syst. Evol. Microbiol.">
        <title>The Global Catalogue of Microorganisms (GCM) 10K type strain sequencing project: providing services to taxonomists for standard genome sequencing and annotation.</title>
        <authorList>
            <consortium name="The Broad Institute Genomics Platform"/>
            <consortium name="The Broad Institute Genome Sequencing Center for Infectious Disease"/>
            <person name="Wu L."/>
            <person name="Ma J."/>
        </authorList>
    </citation>
    <scope>NUCLEOTIDE SEQUENCE [LARGE SCALE GENOMIC DNA]</scope>
    <source>
        <strain evidence="11">JCM 11496</strain>
    </source>
</reference>
<feature type="transmembrane region" description="Helical" evidence="9">
    <location>
        <begin position="199"/>
        <end position="221"/>
    </location>
</feature>
<evidence type="ECO:0000256" key="8">
    <source>
        <dbReference type="SAM" id="MobiDB-lite"/>
    </source>
</evidence>